<dbReference type="GO" id="GO:0042721">
    <property type="term" value="C:TIM22 mitochondrial import inner membrane insertion complex"/>
    <property type="evidence" value="ECO:0007669"/>
    <property type="project" value="InterPro"/>
</dbReference>
<dbReference type="InterPro" id="IPR019322">
    <property type="entry name" value="TIMM29"/>
</dbReference>
<reference evidence="1" key="2">
    <citation type="submission" date="2023-05" db="EMBL/GenBank/DDBJ databases">
        <authorList>
            <person name="Fouks B."/>
        </authorList>
    </citation>
    <scope>NUCLEOTIDE SEQUENCE</scope>
    <source>
        <strain evidence="1">Stay&amp;Tobe</strain>
        <tissue evidence="1">Testes</tissue>
    </source>
</reference>
<sequence length="205" mass="24309">MNMAWRGLKNRFALNYAPYIAKVRAYEFAIPEKYKGTILEKWANYWKNIYIDYKEVVTETNSSAKQKPMKAFAVITGLGFMTYCIHSNPDERLFRDQFLLYTNEMNMVAESVRNPTAVNHLEFVEKCYNAGVLRTLNLMFFSFIWFSNFDKASGLYNAHCNYLEPRYVTFHQRVIDIGFLGHWWILHRVMKDYDVNPLEFSQHSS</sequence>
<dbReference type="PANTHER" id="PTHR21435:SF1">
    <property type="entry name" value="MITOCHONDRIAL IMPORT INNER MEMBRANE TRANSLOCASE SUBUNIT TIM29"/>
    <property type="match status" value="1"/>
</dbReference>
<name>A0AAD7ZS99_DIPPU</name>
<dbReference type="Pfam" id="PF10171">
    <property type="entry name" value="Tim29"/>
    <property type="match status" value="1"/>
</dbReference>
<reference evidence="1" key="1">
    <citation type="journal article" date="2023" name="IScience">
        <title>Live-bearing cockroach genome reveals convergent evolutionary mechanisms linked to viviparity in insects and beyond.</title>
        <authorList>
            <person name="Fouks B."/>
            <person name="Harrison M.C."/>
            <person name="Mikhailova A.A."/>
            <person name="Marchal E."/>
            <person name="English S."/>
            <person name="Carruthers M."/>
            <person name="Jennings E.C."/>
            <person name="Chiamaka E.L."/>
            <person name="Frigard R.A."/>
            <person name="Pippel M."/>
            <person name="Attardo G.M."/>
            <person name="Benoit J.B."/>
            <person name="Bornberg-Bauer E."/>
            <person name="Tobe S.S."/>
        </authorList>
    </citation>
    <scope>NUCLEOTIDE SEQUENCE</scope>
    <source>
        <strain evidence="1">Stay&amp;Tobe</strain>
    </source>
</reference>
<dbReference type="PANTHER" id="PTHR21435">
    <property type="entry name" value="MITOCHONDRIAL IMPORT INNER MEMBRANE TRANSLOCASE SUBUNIT TIM29"/>
    <property type="match status" value="1"/>
</dbReference>
<dbReference type="EMBL" id="JASPKZ010007229">
    <property type="protein sequence ID" value="KAJ9585969.1"/>
    <property type="molecule type" value="Genomic_DNA"/>
</dbReference>
<comment type="caution">
    <text evidence="1">The sequence shown here is derived from an EMBL/GenBank/DDBJ whole genome shotgun (WGS) entry which is preliminary data.</text>
</comment>
<gene>
    <name evidence="1" type="ORF">L9F63_020383</name>
</gene>
<dbReference type="AlphaFoldDB" id="A0AAD7ZS99"/>
<dbReference type="GO" id="GO:0045039">
    <property type="term" value="P:protein insertion into mitochondrial inner membrane"/>
    <property type="evidence" value="ECO:0007669"/>
    <property type="project" value="TreeGrafter"/>
</dbReference>
<accession>A0AAD7ZS99</accession>
<evidence type="ECO:0000313" key="2">
    <source>
        <dbReference type="Proteomes" id="UP001233999"/>
    </source>
</evidence>
<dbReference type="Proteomes" id="UP001233999">
    <property type="component" value="Unassembled WGS sequence"/>
</dbReference>
<evidence type="ECO:0000313" key="1">
    <source>
        <dbReference type="EMBL" id="KAJ9585969.1"/>
    </source>
</evidence>
<protein>
    <submittedName>
        <fullName evidence="1">Uncharacterized protein</fullName>
    </submittedName>
</protein>
<organism evidence="1 2">
    <name type="scientific">Diploptera punctata</name>
    <name type="common">Pacific beetle cockroach</name>
    <dbReference type="NCBI Taxonomy" id="6984"/>
    <lineage>
        <taxon>Eukaryota</taxon>
        <taxon>Metazoa</taxon>
        <taxon>Ecdysozoa</taxon>
        <taxon>Arthropoda</taxon>
        <taxon>Hexapoda</taxon>
        <taxon>Insecta</taxon>
        <taxon>Pterygota</taxon>
        <taxon>Neoptera</taxon>
        <taxon>Polyneoptera</taxon>
        <taxon>Dictyoptera</taxon>
        <taxon>Blattodea</taxon>
        <taxon>Blaberoidea</taxon>
        <taxon>Blaberidae</taxon>
        <taxon>Diplopterinae</taxon>
        <taxon>Diploptera</taxon>
    </lineage>
</organism>
<keyword evidence="2" id="KW-1185">Reference proteome</keyword>
<proteinExistence type="predicted"/>